<reference evidence="3" key="1">
    <citation type="submission" date="2011-08" db="EMBL/GenBank/DDBJ databases">
        <authorList>
            <person name="Rombauts S."/>
        </authorList>
    </citation>
    <scope>NUCLEOTIDE SEQUENCE</scope>
    <source>
        <strain evidence="3">London</strain>
    </source>
</reference>
<evidence type="ECO:0000313" key="3">
    <source>
        <dbReference type="Proteomes" id="UP000015104"/>
    </source>
</evidence>
<dbReference type="HOGENOM" id="CLU_2237818_0_0_1"/>
<evidence type="ECO:0008006" key="4">
    <source>
        <dbReference type="Google" id="ProtNLM"/>
    </source>
</evidence>
<dbReference type="Proteomes" id="UP000015104">
    <property type="component" value="Unassembled WGS sequence"/>
</dbReference>
<dbReference type="EMBL" id="CAEY01000775">
    <property type="status" value="NOT_ANNOTATED_CDS"/>
    <property type="molecule type" value="Genomic_DNA"/>
</dbReference>
<dbReference type="OMA" id="DEICEMK"/>
<dbReference type="AlphaFoldDB" id="T1JUA7"/>
<dbReference type="OrthoDB" id="6410758at2759"/>
<evidence type="ECO:0000256" key="1">
    <source>
        <dbReference type="SAM" id="SignalP"/>
    </source>
</evidence>
<sequence length="106" mass="12053">MNLSFVCFLLMYFAFGIIVSESFENCWINDECQKDECCVKIANFFGKCKELKKKTEGCNVKEQKQPLKDHVYLVQCPCAESLKCHPTEGIIGLARGTCRNASEDQD</sequence>
<dbReference type="KEGG" id="tut:107371008"/>
<dbReference type="Gene3D" id="2.10.80.10">
    <property type="entry name" value="Lipase, subunit A"/>
    <property type="match status" value="1"/>
</dbReference>
<keyword evidence="1" id="KW-0732">Signal</keyword>
<gene>
    <name evidence="2" type="primary">107371008</name>
</gene>
<evidence type="ECO:0000313" key="2">
    <source>
        <dbReference type="EnsemblMetazoa" id="tetur02g00240.1"/>
    </source>
</evidence>
<dbReference type="EnsemblMetazoa" id="tetur02g00240.1">
    <property type="protein sequence ID" value="tetur02g00240.1"/>
    <property type="gene ID" value="tetur02g00240"/>
</dbReference>
<reference evidence="2" key="2">
    <citation type="submission" date="2015-06" db="UniProtKB">
        <authorList>
            <consortium name="EnsemblMetazoa"/>
        </authorList>
    </citation>
    <scope>IDENTIFICATION</scope>
</reference>
<keyword evidence="3" id="KW-1185">Reference proteome</keyword>
<protein>
    <recommendedName>
        <fullName evidence="4">Prokineticin domain-containing protein</fullName>
    </recommendedName>
</protein>
<organism evidence="2 3">
    <name type="scientific">Tetranychus urticae</name>
    <name type="common">Two-spotted spider mite</name>
    <dbReference type="NCBI Taxonomy" id="32264"/>
    <lineage>
        <taxon>Eukaryota</taxon>
        <taxon>Metazoa</taxon>
        <taxon>Ecdysozoa</taxon>
        <taxon>Arthropoda</taxon>
        <taxon>Chelicerata</taxon>
        <taxon>Arachnida</taxon>
        <taxon>Acari</taxon>
        <taxon>Acariformes</taxon>
        <taxon>Trombidiformes</taxon>
        <taxon>Prostigmata</taxon>
        <taxon>Eleutherengona</taxon>
        <taxon>Raphignathae</taxon>
        <taxon>Tetranychoidea</taxon>
        <taxon>Tetranychidae</taxon>
        <taxon>Tetranychus</taxon>
    </lineage>
</organism>
<name>T1JUA7_TETUR</name>
<proteinExistence type="predicted"/>
<accession>T1JUA7</accession>
<feature type="signal peptide" evidence="1">
    <location>
        <begin position="1"/>
        <end position="22"/>
    </location>
</feature>
<feature type="chain" id="PRO_5004590819" description="Prokineticin domain-containing protein" evidence="1">
    <location>
        <begin position="23"/>
        <end position="106"/>
    </location>
</feature>